<sequence length="80" mass="9230">MDDRKLKRLVASRNRCSNSRPTAGGRAAIWLSENEENGTLCPHWHPAPAAPHTVHGAPSRFPLEKTAWKWVTRWWVVFWV</sequence>
<accession>A0AA36CBL8</accession>
<dbReference type="Proteomes" id="UP001177023">
    <property type="component" value="Unassembled WGS sequence"/>
</dbReference>
<feature type="non-terminal residue" evidence="1">
    <location>
        <position position="1"/>
    </location>
</feature>
<reference evidence="1" key="1">
    <citation type="submission" date="2023-06" db="EMBL/GenBank/DDBJ databases">
        <authorList>
            <person name="Delattre M."/>
        </authorList>
    </citation>
    <scope>NUCLEOTIDE SEQUENCE</scope>
    <source>
        <strain evidence="1">AF72</strain>
    </source>
</reference>
<proteinExistence type="predicted"/>
<keyword evidence="2" id="KW-1185">Reference proteome</keyword>
<evidence type="ECO:0000313" key="1">
    <source>
        <dbReference type="EMBL" id="CAJ0565984.1"/>
    </source>
</evidence>
<organism evidence="1 2">
    <name type="scientific">Mesorhabditis spiculigera</name>
    <dbReference type="NCBI Taxonomy" id="96644"/>
    <lineage>
        <taxon>Eukaryota</taxon>
        <taxon>Metazoa</taxon>
        <taxon>Ecdysozoa</taxon>
        <taxon>Nematoda</taxon>
        <taxon>Chromadorea</taxon>
        <taxon>Rhabditida</taxon>
        <taxon>Rhabditina</taxon>
        <taxon>Rhabditomorpha</taxon>
        <taxon>Rhabditoidea</taxon>
        <taxon>Rhabditidae</taxon>
        <taxon>Mesorhabditinae</taxon>
        <taxon>Mesorhabditis</taxon>
    </lineage>
</organism>
<dbReference type="AlphaFoldDB" id="A0AA36CBL8"/>
<comment type="caution">
    <text evidence="1">The sequence shown here is derived from an EMBL/GenBank/DDBJ whole genome shotgun (WGS) entry which is preliminary data.</text>
</comment>
<evidence type="ECO:0000313" key="2">
    <source>
        <dbReference type="Proteomes" id="UP001177023"/>
    </source>
</evidence>
<gene>
    <name evidence="1" type="ORF">MSPICULIGERA_LOCUS4604</name>
</gene>
<protein>
    <submittedName>
        <fullName evidence="1">Uncharacterized protein</fullName>
    </submittedName>
</protein>
<dbReference type="EMBL" id="CATQJA010001146">
    <property type="protein sequence ID" value="CAJ0565984.1"/>
    <property type="molecule type" value="Genomic_DNA"/>
</dbReference>
<name>A0AA36CBL8_9BILA</name>